<name>A0ABP7W4T3_9FLAO</name>
<evidence type="ECO:0008006" key="3">
    <source>
        <dbReference type="Google" id="ProtNLM"/>
    </source>
</evidence>
<keyword evidence="2" id="KW-1185">Reference proteome</keyword>
<organism evidence="1 2">
    <name type="scientific">Flavobacterium cheonanense</name>
    <dbReference type="NCBI Taxonomy" id="706183"/>
    <lineage>
        <taxon>Bacteria</taxon>
        <taxon>Pseudomonadati</taxon>
        <taxon>Bacteroidota</taxon>
        <taxon>Flavobacteriia</taxon>
        <taxon>Flavobacteriales</taxon>
        <taxon>Flavobacteriaceae</taxon>
        <taxon>Flavobacterium</taxon>
    </lineage>
</organism>
<dbReference type="Proteomes" id="UP001500367">
    <property type="component" value="Unassembled WGS sequence"/>
</dbReference>
<accession>A0ABP7W4T3</accession>
<sequence>MVMVMVMVMEKIQKLKKIIHTRIFLSLLKNKLGKQITKLKKKKNPIITRKQSVITKIKNSNNK</sequence>
<evidence type="ECO:0000313" key="1">
    <source>
        <dbReference type="EMBL" id="GAA4080405.1"/>
    </source>
</evidence>
<evidence type="ECO:0000313" key="2">
    <source>
        <dbReference type="Proteomes" id="UP001500367"/>
    </source>
</evidence>
<comment type="caution">
    <text evidence="1">The sequence shown here is derived from an EMBL/GenBank/DDBJ whole genome shotgun (WGS) entry which is preliminary data.</text>
</comment>
<proteinExistence type="predicted"/>
<dbReference type="EMBL" id="BAABCT010000012">
    <property type="protein sequence ID" value="GAA4080405.1"/>
    <property type="molecule type" value="Genomic_DNA"/>
</dbReference>
<gene>
    <name evidence="1" type="ORF">GCM10022389_28130</name>
</gene>
<protein>
    <recommendedName>
        <fullName evidence="3">50S ribosomal protein L29</fullName>
    </recommendedName>
</protein>
<reference evidence="2" key="1">
    <citation type="journal article" date="2019" name="Int. J. Syst. Evol. Microbiol.">
        <title>The Global Catalogue of Microorganisms (GCM) 10K type strain sequencing project: providing services to taxonomists for standard genome sequencing and annotation.</title>
        <authorList>
            <consortium name="The Broad Institute Genomics Platform"/>
            <consortium name="The Broad Institute Genome Sequencing Center for Infectious Disease"/>
            <person name="Wu L."/>
            <person name="Ma J."/>
        </authorList>
    </citation>
    <scope>NUCLEOTIDE SEQUENCE [LARGE SCALE GENOMIC DNA]</scope>
    <source>
        <strain evidence="2">JCM 17069</strain>
    </source>
</reference>